<organism evidence="2 3">
    <name type="scientific">Lentisphaera profundi</name>
    <dbReference type="NCBI Taxonomy" id="1658616"/>
    <lineage>
        <taxon>Bacteria</taxon>
        <taxon>Pseudomonadati</taxon>
        <taxon>Lentisphaerota</taxon>
        <taxon>Lentisphaeria</taxon>
        <taxon>Lentisphaerales</taxon>
        <taxon>Lentisphaeraceae</taxon>
        <taxon>Lentisphaera</taxon>
    </lineage>
</organism>
<dbReference type="SUPFAM" id="SSF51395">
    <property type="entry name" value="FMN-linked oxidoreductases"/>
    <property type="match status" value="1"/>
</dbReference>
<dbReference type="RefSeq" id="WP_274149497.1">
    <property type="nucleotide sequence ID" value="NZ_CP117811.1"/>
</dbReference>
<dbReference type="Proteomes" id="UP001214250">
    <property type="component" value="Chromosome 1"/>
</dbReference>
<dbReference type="PANTHER" id="PTHR22893:SF55">
    <property type="entry name" value="OXIDOREDUCTASE-RELATED"/>
    <property type="match status" value="1"/>
</dbReference>
<evidence type="ECO:0000259" key="1">
    <source>
        <dbReference type="Pfam" id="PF00724"/>
    </source>
</evidence>
<dbReference type="CDD" id="cd02933">
    <property type="entry name" value="OYE_like_FMN"/>
    <property type="match status" value="1"/>
</dbReference>
<accession>A0ABY7VNP2</accession>
<keyword evidence="3" id="KW-1185">Reference proteome</keyword>
<reference evidence="2 3" key="1">
    <citation type="submission" date="2023-02" db="EMBL/GenBank/DDBJ databases">
        <title>Genome sequence of Lentisphaera profundi SAORIC-696.</title>
        <authorList>
            <person name="Kim e."/>
            <person name="Cho J.-C."/>
            <person name="Choi A."/>
            <person name="Kang I."/>
        </authorList>
    </citation>
    <scope>NUCLEOTIDE SEQUENCE [LARGE SCALE GENOMIC DNA]</scope>
    <source>
        <strain evidence="2 3">SAORIC-696</strain>
    </source>
</reference>
<evidence type="ECO:0000313" key="3">
    <source>
        <dbReference type="Proteomes" id="UP001214250"/>
    </source>
</evidence>
<feature type="domain" description="NADH:flavin oxidoreductase/NADH oxidase N-terminal" evidence="1">
    <location>
        <begin position="7"/>
        <end position="334"/>
    </location>
</feature>
<name>A0ABY7VNP2_9BACT</name>
<protein>
    <submittedName>
        <fullName evidence="2">Alkene reductase</fullName>
    </submittedName>
</protein>
<proteinExistence type="predicted"/>
<sequence>MTKTQTLFQSYDLQDTLKLKNRIVMAPLTRCMATDELVPTQAMADYYARRADAGLIISEATLVSQDGQGYPNAPGLYTEAQVAGWKKVTQAIHQNKGKIFAQIWHTGRVSHSIYHQGQVPMAPSAIRLEGRVPRTDDLEYETPRAMNLEDIERIKSNFVTAAKNAQRAGFDGIEIHGANGYLIDQFLHRDSNHRTDSYGGSIENMMRFLLEILTQVKAATPDLAIGLRLSPQAYANMKHDDRDKELYDVLLSRLNQYNLAYIHTGMFNDSHNEFLGGTVTQYIRKNYLGTVIASGGYSADDAVHAIENKYADLVAIGRPFIANHDYVTKIQEQKKLVEYDPEMLTSLY</sequence>
<dbReference type="Gene3D" id="3.20.20.70">
    <property type="entry name" value="Aldolase class I"/>
    <property type="match status" value="1"/>
</dbReference>
<dbReference type="InterPro" id="IPR001155">
    <property type="entry name" value="OxRdtase_FMN_N"/>
</dbReference>
<dbReference type="Pfam" id="PF00724">
    <property type="entry name" value="Oxidored_FMN"/>
    <property type="match status" value="1"/>
</dbReference>
<dbReference type="InterPro" id="IPR045247">
    <property type="entry name" value="Oye-like"/>
</dbReference>
<dbReference type="InterPro" id="IPR013785">
    <property type="entry name" value="Aldolase_TIM"/>
</dbReference>
<dbReference type="PANTHER" id="PTHR22893">
    <property type="entry name" value="NADH OXIDOREDUCTASE-RELATED"/>
    <property type="match status" value="1"/>
</dbReference>
<evidence type="ECO:0000313" key="2">
    <source>
        <dbReference type="EMBL" id="WDE95748.1"/>
    </source>
</evidence>
<dbReference type="EMBL" id="CP117811">
    <property type="protein sequence ID" value="WDE95748.1"/>
    <property type="molecule type" value="Genomic_DNA"/>
</dbReference>
<gene>
    <name evidence="2" type="ORF">PQO03_08470</name>
</gene>